<dbReference type="EMBL" id="PDNB01000024">
    <property type="protein sequence ID" value="PGH15536.1"/>
    <property type="molecule type" value="Genomic_DNA"/>
</dbReference>
<organism evidence="9 10">
    <name type="scientific">Helicocarpus griseus UAMH5409</name>
    <dbReference type="NCBI Taxonomy" id="1447875"/>
    <lineage>
        <taxon>Eukaryota</taxon>
        <taxon>Fungi</taxon>
        <taxon>Dikarya</taxon>
        <taxon>Ascomycota</taxon>
        <taxon>Pezizomycotina</taxon>
        <taxon>Eurotiomycetes</taxon>
        <taxon>Eurotiomycetidae</taxon>
        <taxon>Onygenales</taxon>
        <taxon>Ajellomycetaceae</taxon>
        <taxon>Helicocarpus</taxon>
    </lineage>
</organism>
<feature type="compositionally biased region" description="Low complexity" evidence="7">
    <location>
        <begin position="66"/>
        <end position="75"/>
    </location>
</feature>
<evidence type="ECO:0000256" key="5">
    <source>
        <dbReference type="ARBA" id="ARBA00022840"/>
    </source>
</evidence>
<gene>
    <name evidence="9" type="ORF">AJ79_02318</name>
</gene>
<evidence type="ECO:0000256" key="6">
    <source>
        <dbReference type="PROSITE-ProRule" id="PRU10141"/>
    </source>
</evidence>
<keyword evidence="3 6" id="KW-0547">Nucleotide-binding</keyword>
<evidence type="ECO:0000313" key="10">
    <source>
        <dbReference type="Proteomes" id="UP000223968"/>
    </source>
</evidence>
<evidence type="ECO:0000256" key="1">
    <source>
        <dbReference type="ARBA" id="ARBA00022527"/>
    </source>
</evidence>
<dbReference type="Gene3D" id="1.10.510.10">
    <property type="entry name" value="Transferase(Phosphotransferase) domain 1"/>
    <property type="match status" value="1"/>
</dbReference>
<comment type="caution">
    <text evidence="9">The sequence shown here is derived from an EMBL/GenBank/DDBJ whole genome shotgun (WGS) entry which is preliminary data.</text>
</comment>
<dbReference type="PROSITE" id="PS00107">
    <property type="entry name" value="PROTEIN_KINASE_ATP"/>
    <property type="match status" value="1"/>
</dbReference>
<feature type="domain" description="Protein kinase" evidence="8">
    <location>
        <begin position="10"/>
        <end position="392"/>
    </location>
</feature>
<dbReference type="InterPro" id="IPR000719">
    <property type="entry name" value="Prot_kinase_dom"/>
</dbReference>
<sequence length="407" mass="46035">MIGDILHERYHIVDKLGFGGYSTVWLARDTRLAQYVALKVGLADPDSDSLRREIKALQALSAHLPSVSSTSQQQQRQHRGPHSIPVPLDEFEVHGPNGIHPCYTRAPAQCNLREVSYSRLFQLDVARALSGGLALAVAYVHSQGYVHGDIHLRNILLRLPSGFNPVSAENLYEIYGEPETVPITPCNNNDPLPVNVLTKAVLAPHLGRRAEKYTLSEVGEGLLLSDFGEAFKPALGLQQGKDCHTPLAFRVPEAYFEPQASLSYPSDIWSLATAIWEILGMEAIFSLERTDIDKIVSQQVDLMGPLPLHWWEGWERRSQFFNEDRKPTEGRYVWPPIDEAFEEGVQKYRRMDGMGEFGKEETSAILDLMRRMLAFCPEDRPTAEEVLKSEWMAKWALPEFERSLQMR</sequence>
<dbReference type="STRING" id="1447875.A0A2B7Y236"/>
<dbReference type="InterPro" id="IPR051175">
    <property type="entry name" value="CLK_kinases"/>
</dbReference>
<dbReference type="GO" id="GO:0005634">
    <property type="term" value="C:nucleus"/>
    <property type="evidence" value="ECO:0007669"/>
    <property type="project" value="TreeGrafter"/>
</dbReference>
<evidence type="ECO:0000256" key="2">
    <source>
        <dbReference type="ARBA" id="ARBA00022679"/>
    </source>
</evidence>
<protein>
    <submittedName>
        <fullName evidence="9">CMGC/SRPK protein kinase</fullName>
    </submittedName>
</protein>
<evidence type="ECO:0000256" key="7">
    <source>
        <dbReference type="SAM" id="MobiDB-lite"/>
    </source>
</evidence>
<dbReference type="GO" id="GO:0043484">
    <property type="term" value="P:regulation of RNA splicing"/>
    <property type="evidence" value="ECO:0007669"/>
    <property type="project" value="TreeGrafter"/>
</dbReference>
<keyword evidence="10" id="KW-1185">Reference proteome</keyword>
<dbReference type="GO" id="GO:0005524">
    <property type="term" value="F:ATP binding"/>
    <property type="evidence" value="ECO:0007669"/>
    <property type="project" value="UniProtKB-UniRule"/>
</dbReference>
<dbReference type="GO" id="GO:0004674">
    <property type="term" value="F:protein serine/threonine kinase activity"/>
    <property type="evidence" value="ECO:0007669"/>
    <property type="project" value="UniProtKB-KW"/>
</dbReference>
<evidence type="ECO:0000259" key="8">
    <source>
        <dbReference type="PROSITE" id="PS50011"/>
    </source>
</evidence>
<keyword evidence="1" id="KW-0723">Serine/threonine-protein kinase</keyword>
<dbReference type="PROSITE" id="PS50011">
    <property type="entry name" value="PROTEIN_KINASE_DOM"/>
    <property type="match status" value="1"/>
</dbReference>
<dbReference type="InterPro" id="IPR017441">
    <property type="entry name" value="Protein_kinase_ATP_BS"/>
</dbReference>
<accession>A0A2B7Y236</accession>
<keyword evidence="4 9" id="KW-0418">Kinase</keyword>
<feature type="binding site" evidence="6">
    <location>
        <position position="39"/>
    </location>
    <ligand>
        <name>ATP</name>
        <dbReference type="ChEBI" id="CHEBI:30616"/>
    </ligand>
</feature>
<dbReference type="Proteomes" id="UP000223968">
    <property type="component" value="Unassembled WGS sequence"/>
</dbReference>
<dbReference type="SMART" id="SM00220">
    <property type="entry name" value="S_TKc"/>
    <property type="match status" value="1"/>
</dbReference>
<reference evidence="9 10" key="1">
    <citation type="submission" date="2017-10" db="EMBL/GenBank/DDBJ databases">
        <title>Comparative genomics in systemic dimorphic fungi from Ajellomycetaceae.</title>
        <authorList>
            <person name="Munoz J.F."/>
            <person name="Mcewen J.G."/>
            <person name="Clay O.K."/>
            <person name="Cuomo C.A."/>
        </authorList>
    </citation>
    <scope>NUCLEOTIDE SEQUENCE [LARGE SCALE GENOMIC DNA]</scope>
    <source>
        <strain evidence="9 10">UAMH5409</strain>
    </source>
</reference>
<evidence type="ECO:0000256" key="4">
    <source>
        <dbReference type="ARBA" id="ARBA00022777"/>
    </source>
</evidence>
<evidence type="ECO:0000313" key="9">
    <source>
        <dbReference type="EMBL" id="PGH15536.1"/>
    </source>
</evidence>
<dbReference type="PANTHER" id="PTHR45646:SF11">
    <property type="entry name" value="SERINE_THREONINE-PROTEIN KINASE DOA"/>
    <property type="match status" value="1"/>
</dbReference>
<dbReference type="AlphaFoldDB" id="A0A2B7Y236"/>
<dbReference type="Pfam" id="PF00069">
    <property type="entry name" value="Pkinase"/>
    <property type="match status" value="2"/>
</dbReference>
<dbReference type="SUPFAM" id="SSF56112">
    <property type="entry name" value="Protein kinase-like (PK-like)"/>
    <property type="match status" value="1"/>
</dbReference>
<dbReference type="OrthoDB" id="4206417at2759"/>
<feature type="region of interest" description="Disordered" evidence="7">
    <location>
        <begin position="65"/>
        <end position="84"/>
    </location>
</feature>
<keyword evidence="5 6" id="KW-0067">ATP-binding</keyword>
<dbReference type="InterPro" id="IPR011009">
    <property type="entry name" value="Kinase-like_dom_sf"/>
</dbReference>
<evidence type="ECO:0000256" key="3">
    <source>
        <dbReference type="ARBA" id="ARBA00022741"/>
    </source>
</evidence>
<keyword evidence="2" id="KW-0808">Transferase</keyword>
<proteinExistence type="predicted"/>
<name>A0A2B7Y236_9EURO</name>
<dbReference type="PANTHER" id="PTHR45646">
    <property type="entry name" value="SERINE/THREONINE-PROTEIN KINASE DOA-RELATED"/>
    <property type="match status" value="1"/>
</dbReference>
<dbReference type="Gene3D" id="3.30.200.20">
    <property type="entry name" value="Phosphorylase Kinase, domain 1"/>
    <property type="match status" value="1"/>
</dbReference>